<keyword evidence="1" id="KW-0472">Membrane</keyword>
<organism evidence="2 3">
    <name type="scientific">Stackebrandtia albiflava</name>
    <dbReference type="NCBI Taxonomy" id="406432"/>
    <lineage>
        <taxon>Bacteria</taxon>
        <taxon>Bacillati</taxon>
        <taxon>Actinomycetota</taxon>
        <taxon>Actinomycetes</taxon>
        <taxon>Glycomycetales</taxon>
        <taxon>Glycomycetaceae</taxon>
        <taxon>Stackebrandtia</taxon>
    </lineage>
</organism>
<sequence>MRTMIGTAGLLLVVQGAGGLINNLFTDSRSWFLLNHVDMPAGLRMAAHLVLLVVGLVLVARTGTGRDPA</sequence>
<dbReference type="Proteomes" id="UP000321617">
    <property type="component" value="Unassembled WGS sequence"/>
</dbReference>
<evidence type="ECO:0000313" key="2">
    <source>
        <dbReference type="EMBL" id="TWJ15469.1"/>
    </source>
</evidence>
<proteinExistence type="predicted"/>
<dbReference type="AlphaFoldDB" id="A0A562VC63"/>
<accession>A0A562VC63</accession>
<name>A0A562VC63_9ACTN</name>
<evidence type="ECO:0000313" key="3">
    <source>
        <dbReference type="Proteomes" id="UP000321617"/>
    </source>
</evidence>
<comment type="caution">
    <text evidence="2">The sequence shown here is derived from an EMBL/GenBank/DDBJ whole genome shotgun (WGS) entry which is preliminary data.</text>
</comment>
<dbReference type="RefSeq" id="WP_147134216.1">
    <property type="nucleotide sequence ID" value="NZ_BAABIJ010000001.1"/>
</dbReference>
<keyword evidence="1" id="KW-0812">Transmembrane</keyword>
<keyword evidence="1" id="KW-1133">Transmembrane helix</keyword>
<protein>
    <submittedName>
        <fullName evidence="2">Uncharacterized protein</fullName>
    </submittedName>
</protein>
<evidence type="ECO:0000256" key="1">
    <source>
        <dbReference type="SAM" id="Phobius"/>
    </source>
</evidence>
<keyword evidence="3" id="KW-1185">Reference proteome</keyword>
<dbReference type="EMBL" id="VLLL01000005">
    <property type="protein sequence ID" value="TWJ15469.1"/>
    <property type="molecule type" value="Genomic_DNA"/>
</dbReference>
<feature type="transmembrane region" description="Helical" evidence="1">
    <location>
        <begin position="43"/>
        <end position="60"/>
    </location>
</feature>
<gene>
    <name evidence="2" type="ORF">LX16_1179</name>
</gene>
<reference evidence="2 3" key="1">
    <citation type="journal article" date="2013" name="Stand. Genomic Sci.">
        <title>Genomic Encyclopedia of Type Strains, Phase I: The one thousand microbial genomes (KMG-I) project.</title>
        <authorList>
            <person name="Kyrpides N.C."/>
            <person name="Woyke T."/>
            <person name="Eisen J.A."/>
            <person name="Garrity G."/>
            <person name="Lilburn T.G."/>
            <person name="Beck B.J."/>
            <person name="Whitman W.B."/>
            <person name="Hugenholtz P."/>
            <person name="Klenk H.P."/>
        </authorList>
    </citation>
    <scope>NUCLEOTIDE SEQUENCE [LARGE SCALE GENOMIC DNA]</scope>
    <source>
        <strain evidence="2 3">DSM 45044</strain>
    </source>
</reference>